<dbReference type="EMBL" id="FLQU01001395">
    <property type="protein sequence ID" value="SBS92832.1"/>
    <property type="molecule type" value="Genomic_DNA"/>
</dbReference>
<dbReference type="EMBL" id="FLQV01002271">
    <property type="protein sequence ID" value="SBT01057.1"/>
    <property type="molecule type" value="Genomic_DNA"/>
</dbReference>
<protein>
    <recommendedName>
        <fullName evidence="5">PIR Superfamily Protein</fullName>
    </recommendedName>
</protein>
<organism evidence="2 3">
    <name type="scientific">Plasmodium ovale curtisi</name>
    <dbReference type="NCBI Taxonomy" id="864141"/>
    <lineage>
        <taxon>Eukaryota</taxon>
        <taxon>Sar</taxon>
        <taxon>Alveolata</taxon>
        <taxon>Apicomplexa</taxon>
        <taxon>Aconoidasida</taxon>
        <taxon>Haemosporida</taxon>
        <taxon>Plasmodiidae</taxon>
        <taxon>Plasmodium</taxon>
        <taxon>Plasmodium (Plasmodium)</taxon>
    </lineage>
</organism>
<proteinExistence type="predicted"/>
<accession>A0A1A8X737</accession>
<evidence type="ECO:0000313" key="4">
    <source>
        <dbReference type="Proteomes" id="UP000078560"/>
    </source>
</evidence>
<name>A0A1A8X737_PLAOA</name>
<evidence type="ECO:0008006" key="5">
    <source>
        <dbReference type="Google" id="ProtNLM"/>
    </source>
</evidence>
<gene>
    <name evidence="2" type="ORF">POVCU1_064310</name>
    <name evidence="1" type="ORF">POVCU2_0076880</name>
</gene>
<evidence type="ECO:0000313" key="2">
    <source>
        <dbReference type="EMBL" id="SBT01057.1"/>
    </source>
</evidence>
<reference evidence="3 4" key="2">
    <citation type="submission" date="2016-05" db="EMBL/GenBank/DDBJ databases">
        <authorList>
            <person name="Naeem Raeece"/>
        </authorList>
    </citation>
    <scope>NUCLEOTIDE SEQUENCE [LARGE SCALE GENOMIC DNA]</scope>
</reference>
<dbReference type="Proteomes" id="UP000078560">
    <property type="component" value="Unassembled WGS sequence"/>
</dbReference>
<dbReference type="AlphaFoldDB" id="A0A1A8X737"/>
<sequence length="88" mass="9962">MDVVEDNEWEDRLKELQTHQIYNEFGYDVQSIYDKVSKGLTSESPVIVGTDNIAEDFYLNDGILPMGCQGTTVIPLTNDIQTQETANF</sequence>
<evidence type="ECO:0000313" key="1">
    <source>
        <dbReference type="EMBL" id="SBS92832.1"/>
    </source>
</evidence>
<reference evidence="2" key="1">
    <citation type="submission" date="2016-05" db="EMBL/GenBank/DDBJ databases">
        <authorList>
            <person name="Lavstsen T."/>
            <person name="Jespersen J.S."/>
        </authorList>
    </citation>
    <scope>NUCLEOTIDE SEQUENCE [LARGE SCALE GENOMIC DNA]</scope>
</reference>
<evidence type="ECO:0000313" key="3">
    <source>
        <dbReference type="Proteomes" id="UP000078546"/>
    </source>
</evidence>
<dbReference type="Proteomes" id="UP000078546">
    <property type="component" value="Unassembled WGS sequence"/>
</dbReference>